<dbReference type="AlphaFoldDB" id="A0A916Z8L1"/>
<dbReference type="OrthoDB" id="7578075at2"/>
<dbReference type="Proteomes" id="UP000612349">
    <property type="component" value="Unassembled WGS sequence"/>
</dbReference>
<organism evidence="1 2">
    <name type="scientific">Croceicoccus mobilis</name>
    <dbReference type="NCBI Taxonomy" id="1703339"/>
    <lineage>
        <taxon>Bacteria</taxon>
        <taxon>Pseudomonadati</taxon>
        <taxon>Pseudomonadota</taxon>
        <taxon>Alphaproteobacteria</taxon>
        <taxon>Sphingomonadales</taxon>
        <taxon>Erythrobacteraceae</taxon>
        <taxon>Croceicoccus</taxon>
    </lineage>
</organism>
<gene>
    <name evidence="1" type="ORF">GCM10010990_34760</name>
</gene>
<reference evidence="1" key="1">
    <citation type="journal article" date="2014" name="Int. J. Syst. Evol. Microbiol.">
        <title>Complete genome sequence of Corynebacterium casei LMG S-19264T (=DSM 44701T), isolated from a smear-ripened cheese.</title>
        <authorList>
            <consortium name="US DOE Joint Genome Institute (JGI-PGF)"/>
            <person name="Walter F."/>
            <person name="Albersmeier A."/>
            <person name="Kalinowski J."/>
            <person name="Ruckert C."/>
        </authorList>
    </citation>
    <scope>NUCLEOTIDE SEQUENCE</scope>
    <source>
        <strain evidence="1">CGMCC 1.15360</strain>
    </source>
</reference>
<dbReference type="EMBL" id="BMIP01000011">
    <property type="protein sequence ID" value="GGD81863.1"/>
    <property type="molecule type" value="Genomic_DNA"/>
</dbReference>
<comment type="caution">
    <text evidence="1">The sequence shown here is derived from an EMBL/GenBank/DDBJ whole genome shotgun (WGS) entry which is preliminary data.</text>
</comment>
<dbReference type="RefSeq" id="WP_066769623.1">
    <property type="nucleotide sequence ID" value="NZ_BMIP01000011.1"/>
</dbReference>
<protein>
    <submittedName>
        <fullName evidence="1">Uncharacterized protein</fullName>
    </submittedName>
</protein>
<sequence length="88" mass="9760">MSELTLRYAALTVTNINDAVPENDRPVLAIRPSSYNCCAIEVITARYMPAYRPNSPWRDISGDAISDSGSDKILAWAYADNILLPNTR</sequence>
<name>A0A916Z8L1_9SPHN</name>
<proteinExistence type="predicted"/>
<reference evidence="1" key="2">
    <citation type="submission" date="2020-09" db="EMBL/GenBank/DDBJ databases">
        <authorList>
            <person name="Sun Q."/>
            <person name="Zhou Y."/>
        </authorList>
    </citation>
    <scope>NUCLEOTIDE SEQUENCE</scope>
    <source>
        <strain evidence="1">CGMCC 1.15360</strain>
    </source>
</reference>
<keyword evidence="2" id="KW-1185">Reference proteome</keyword>
<evidence type="ECO:0000313" key="1">
    <source>
        <dbReference type="EMBL" id="GGD81863.1"/>
    </source>
</evidence>
<evidence type="ECO:0000313" key="2">
    <source>
        <dbReference type="Proteomes" id="UP000612349"/>
    </source>
</evidence>
<accession>A0A916Z8L1</accession>